<keyword evidence="4" id="KW-1185">Reference proteome</keyword>
<evidence type="ECO:0000313" key="1">
    <source>
        <dbReference type="EMBL" id="QBL13091.1"/>
    </source>
</evidence>
<evidence type="ECO:0000313" key="2">
    <source>
        <dbReference type="EMBL" id="TXK71426.1"/>
    </source>
</evidence>
<reference evidence="1 3" key="1">
    <citation type="submission" date="2019-02" db="EMBL/GenBank/DDBJ databases">
        <title>Use of ANI for Rapid Identification of Enteric Bacteria.</title>
        <authorList>
            <person name="Pruckler J."/>
            <person name="Lane C."/>
            <person name="Aubert R."/>
        </authorList>
    </citation>
    <scope>NUCLEOTIDE SEQUENCE [LARGE SCALE GENOMIC DNA]</scope>
    <source>
        <strain evidence="1 3">2014D-0083</strain>
    </source>
</reference>
<protein>
    <submittedName>
        <fullName evidence="1">Molybdenum ABC transporter ATP-binding protein</fullName>
    </submittedName>
</protein>
<reference evidence="2 4" key="2">
    <citation type="submission" date="2019-08" db="EMBL/GenBank/DDBJ databases">
        <title>Rapid identification of Enteric Bacteria from Whole Genome Sequences (WGS) using Average Nucleotide Identity (ANI).</title>
        <authorList>
            <person name="Lane C."/>
        </authorList>
    </citation>
    <scope>NUCLEOTIDE SEQUENCE [LARGE SCALE GENOMIC DNA]</scope>
    <source>
        <strain evidence="2 4">2010D-8464</strain>
    </source>
</reference>
<dbReference type="SUPFAM" id="SSF50331">
    <property type="entry name" value="MOP-like"/>
    <property type="match status" value="1"/>
</dbReference>
<dbReference type="AlphaFoldDB" id="A0AAE6CZG3"/>
<evidence type="ECO:0000313" key="3">
    <source>
        <dbReference type="Proteomes" id="UP000293421"/>
    </source>
</evidence>
<dbReference type="RefSeq" id="WP_039665970.1">
    <property type="nucleotide sequence ID" value="NZ_CP037746.1"/>
</dbReference>
<dbReference type="GeneID" id="66287976"/>
<proteinExistence type="predicted"/>
<name>A0AAE6CZG3_9BACT</name>
<organism evidence="1 3">
    <name type="scientific">Campylobacter volucris</name>
    <dbReference type="NCBI Taxonomy" id="1031542"/>
    <lineage>
        <taxon>Bacteria</taxon>
        <taxon>Pseudomonadati</taxon>
        <taxon>Campylobacterota</taxon>
        <taxon>Epsilonproteobacteria</taxon>
        <taxon>Campylobacterales</taxon>
        <taxon>Campylobacteraceae</taxon>
        <taxon>Campylobacter</taxon>
    </lineage>
</organism>
<accession>A0AAE6CZG3</accession>
<evidence type="ECO:0000313" key="4">
    <source>
        <dbReference type="Proteomes" id="UP000321325"/>
    </source>
</evidence>
<dbReference type="Proteomes" id="UP000293421">
    <property type="component" value="Chromosome"/>
</dbReference>
<gene>
    <name evidence="1" type="ORF">A9460_01605</name>
    <name evidence="2" type="ORF">FVD15_00900</name>
</gene>
<dbReference type="GO" id="GO:0005524">
    <property type="term" value="F:ATP binding"/>
    <property type="evidence" value="ECO:0007669"/>
    <property type="project" value="UniProtKB-KW"/>
</dbReference>
<sequence>MIEAKISFIDFHEGVNLIEFTNEKQKFYMLSLDENIKIHQKVILSFKSTECLVVKEQLNTSFINEFYVKIEAIFQGKIITILRVKNDFCTFEAQISTKAFKNLNLAIKEHIYVYINPSALFIKEYLC</sequence>
<dbReference type="Proteomes" id="UP000321325">
    <property type="component" value="Unassembled WGS sequence"/>
</dbReference>
<keyword evidence="1" id="KW-0067">ATP-binding</keyword>
<dbReference type="EMBL" id="VRMB01000004">
    <property type="protein sequence ID" value="TXK71426.1"/>
    <property type="molecule type" value="Genomic_DNA"/>
</dbReference>
<dbReference type="EMBL" id="CP037746">
    <property type="protein sequence ID" value="QBL13091.1"/>
    <property type="molecule type" value="Genomic_DNA"/>
</dbReference>
<dbReference type="InterPro" id="IPR008995">
    <property type="entry name" value="Mo/tungstate-bd_C_term_dom"/>
</dbReference>
<keyword evidence="1" id="KW-0547">Nucleotide-binding</keyword>